<name>A0A8W8NAA9_MAGGI</name>
<evidence type="ECO:0000256" key="1">
    <source>
        <dbReference type="SAM" id="SignalP"/>
    </source>
</evidence>
<dbReference type="Proteomes" id="UP000005408">
    <property type="component" value="Unassembled WGS sequence"/>
</dbReference>
<sequence>MSHQFVFQLLPLCLFLFGHYCLPADDCDWSTWTDLDSDSMQHRVKDCGNGSVQIETRHCKHKVYDIPNVTEHEIQNKLPIVIYRCPKTAATPGPYLSYEPTIDLASEVPTETRETPEIPIVISDTEISTRDRNPKLNQTKLIEMLKNIIIGALSLALIGVSTMLCIQCKKRTPVIKRDSCSYDALSEMEFRSRQRSERTRSTTSSGYAIPKIRSIISSGDSTYNRLTECNYMNTSFMTESQSPSFIDDEQLDENSAVMQSAKMQVIFEKMANGHQENTGSMDSTSTSHSYIDVVEGGGRSLLSDSLTSSGYTKPNQDIRKHLNDVLKKIPKSRGKVSR</sequence>
<organism evidence="2 3">
    <name type="scientific">Magallana gigas</name>
    <name type="common">Pacific oyster</name>
    <name type="synonym">Crassostrea gigas</name>
    <dbReference type="NCBI Taxonomy" id="29159"/>
    <lineage>
        <taxon>Eukaryota</taxon>
        <taxon>Metazoa</taxon>
        <taxon>Spiralia</taxon>
        <taxon>Lophotrochozoa</taxon>
        <taxon>Mollusca</taxon>
        <taxon>Bivalvia</taxon>
        <taxon>Autobranchia</taxon>
        <taxon>Pteriomorphia</taxon>
        <taxon>Ostreida</taxon>
        <taxon>Ostreoidea</taxon>
        <taxon>Ostreidae</taxon>
        <taxon>Magallana</taxon>
    </lineage>
</organism>
<keyword evidence="1" id="KW-0732">Signal</keyword>
<evidence type="ECO:0000313" key="3">
    <source>
        <dbReference type="Proteomes" id="UP000005408"/>
    </source>
</evidence>
<dbReference type="AlphaFoldDB" id="A0A8W8NAA9"/>
<keyword evidence="3" id="KW-1185">Reference proteome</keyword>
<reference evidence="2" key="1">
    <citation type="submission" date="2022-08" db="UniProtKB">
        <authorList>
            <consortium name="EnsemblMetazoa"/>
        </authorList>
    </citation>
    <scope>IDENTIFICATION</scope>
    <source>
        <strain evidence="2">05x7-T-G4-1.051#20</strain>
    </source>
</reference>
<evidence type="ECO:0000313" key="2">
    <source>
        <dbReference type="EnsemblMetazoa" id="G4994.1:cds"/>
    </source>
</evidence>
<feature type="signal peptide" evidence="1">
    <location>
        <begin position="1"/>
        <end position="23"/>
    </location>
</feature>
<protein>
    <submittedName>
        <fullName evidence="2">Uncharacterized protein</fullName>
    </submittedName>
</protein>
<accession>A0A8W8NAA9</accession>
<proteinExistence type="predicted"/>
<feature type="chain" id="PRO_5036492880" evidence="1">
    <location>
        <begin position="24"/>
        <end position="338"/>
    </location>
</feature>
<dbReference type="EnsemblMetazoa" id="G4994.1">
    <property type="protein sequence ID" value="G4994.1:cds"/>
    <property type="gene ID" value="G4994"/>
</dbReference>